<evidence type="ECO:0000313" key="2">
    <source>
        <dbReference type="EMBL" id="MEN7549769.1"/>
    </source>
</evidence>
<feature type="transmembrane region" description="Helical" evidence="1">
    <location>
        <begin position="248"/>
        <end position="272"/>
    </location>
</feature>
<dbReference type="AlphaFoldDB" id="A0AAW9SBN2"/>
<comment type="caution">
    <text evidence="2">The sequence shown here is derived from an EMBL/GenBank/DDBJ whole genome shotgun (WGS) entry which is preliminary data.</text>
</comment>
<protein>
    <submittedName>
        <fullName evidence="2">Uncharacterized protein</fullName>
    </submittedName>
</protein>
<evidence type="ECO:0000313" key="3">
    <source>
        <dbReference type="Proteomes" id="UP001403385"/>
    </source>
</evidence>
<name>A0AAW9SBN2_9BACT</name>
<gene>
    <name evidence="2" type="ORF">AAG747_17730</name>
</gene>
<keyword evidence="1" id="KW-0812">Transmembrane</keyword>
<accession>A0AAW9SBN2</accession>
<proteinExistence type="predicted"/>
<sequence>MTSYRELEAARNVSTQIDRLDKYTSELVMLSQAFIYRQLSSTAKPDFLKEHRHDWEVCLQKTAETITQLKNNKYLRKHTVDSLVTGLQDRVNICDSTYEKLLDYFHKRNDEKSGLENAVIHKRRQLMTYQNAFPTLLADLAALEQAYLLKGDVSVIEQLPLKINLLKEALVRGFLKEKESLLLRQLMNEYEVAFKTLIDLDNMLGYKREQVGLIFLMKTSSENCMAQVGRMKLQLEAKISLVLHRLQWTVVILVTASVILLMLLSISFKFVLGESYQ</sequence>
<dbReference type="RefSeq" id="WP_346822547.1">
    <property type="nucleotide sequence ID" value="NZ_JBDKWZ010000010.1"/>
</dbReference>
<keyword evidence="1" id="KW-1133">Transmembrane helix</keyword>
<dbReference type="EMBL" id="JBDKWZ010000010">
    <property type="protein sequence ID" value="MEN7549769.1"/>
    <property type="molecule type" value="Genomic_DNA"/>
</dbReference>
<keyword evidence="3" id="KW-1185">Reference proteome</keyword>
<dbReference type="Proteomes" id="UP001403385">
    <property type="component" value="Unassembled WGS sequence"/>
</dbReference>
<keyword evidence="1" id="KW-0472">Membrane</keyword>
<reference evidence="2 3" key="1">
    <citation type="submission" date="2024-04" db="EMBL/GenBank/DDBJ databases">
        <title>Novel genus in family Flammeovirgaceae.</title>
        <authorList>
            <person name="Nguyen T.H."/>
            <person name="Vuong T.Q."/>
            <person name="Le H."/>
            <person name="Kim S.-G."/>
        </authorList>
    </citation>
    <scope>NUCLEOTIDE SEQUENCE [LARGE SCALE GENOMIC DNA]</scope>
    <source>
        <strain evidence="2 3">JCM 23209</strain>
    </source>
</reference>
<evidence type="ECO:0000256" key="1">
    <source>
        <dbReference type="SAM" id="Phobius"/>
    </source>
</evidence>
<organism evidence="2 3">
    <name type="scientific">Rapidithrix thailandica</name>
    <dbReference type="NCBI Taxonomy" id="413964"/>
    <lineage>
        <taxon>Bacteria</taxon>
        <taxon>Pseudomonadati</taxon>
        <taxon>Bacteroidota</taxon>
        <taxon>Cytophagia</taxon>
        <taxon>Cytophagales</taxon>
        <taxon>Flammeovirgaceae</taxon>
        <taxon>Rapidithrix</taxon>
    </lineage>
</organism>